<gene>
    <name evidence="1" type="primary">TTC40_5</name>
    <name evidence="1" type="ORF">CM83_64526</name>
</gene>
<proteinExistence type="predicted"/>
<organism evidence="1">
    <name type="scientific">Lygus hesperus</name>
    <name type="common">Western plant bug</name>
    <dbReference type="NCBI Taxonomy" id="30085"/>
    <lineage>
        <taxon>Eukaryota</taxon>
        <taxon>Metazoa</taxon>
        <taxon>Ecdysozoa</taxon>
        <taxon>Arthropoda</taxon>
        <taxon>Hexapoda</taxon>
        <taxon>Insecta</taxon>
        <taxon>Pterygota</taxon>
        <taxon>Neoptera</taxon>
        <taxon>Paraneoptera</taxon>
        <taxon>Hemiptera</taxon>
        <taxon>Heteroptera</taxon>
        <taxon>Panheteroptera</taxon>
        <taxon>Cimicomorpha</taxon>
        <taxon>Miridae</taxon>
        <taxon>Mirini</taxon>
        <taxon>Lygus</taxon>
    </lineage>
</organism>
<accession>A0A0A9WCG3</accession>
<evidence type="ECO:0000313" key="1">
    <source>
        <dbReference type="EMBL" id="JAG05499.1"/>
    </source>
</evidence>
<protein>
    <submittedName>
        <fullName evidence="1">Tetratricopeptide repeat protein 40</fullName>
    </submittedName>
</protein>
<feature type="non-terminal residue" evidence="1">
    <location>
        <position position="167"/>
    </location>
</feature>
<reference evidence="1" key="1">
    <citation type="journal article" date="2014" name="PLoS ONE">
        <title>Transcriptome-Based Identification of ABC Transporters in the Western Tarnished Plant Bug Lygus hesperus.</title>
        <authorList>
            <person name="Hull J.J."/>
            <person name="Chaney K."/>
            <person name="Geib S.M."/>
            <person name="Fabrick J.A."/>
            <person name="Brent C.S."/>
            <person name="Walsh D."/>
            <person name="Lavine L.C."/>
        </authorList>
    </citation>
    <scope>NUCLEOTIDE SEQUENCE</scope>
</reference>
<dbReference type="EMBL" id="GBHO01038105">
    <property type="protein sequence ID" value="JAG05499.1"/>
    <property type="molecule type" value="Transcribed_RNA"/>
</dbReference>
<name>A0A0A9WCG3_LYGHE</name>
<dbReference type="AlphaFoldDB" id="A0A0A9WCG3"/>
<reference evidence="1" key="2">
    <citation type="submission" date="2014-07" db="EMBL/GenBank/DDBJ databases">
        <authorList>
            <person name="Hull J."/>
        </authorList>
    </citation>
    <scope>NUCLEOTIDE SEQUENCE</scope>
</reference>
<sequence>MWEEKLEWNDRLTSKIYEKWKAIPPIQEEIAKQKAKQGLRRMIGKQKKTEQREEEKFWPKELESRKEVVEIEAEYETKTIPTLLTNEGEHFEHTDPFGIESKRFSSLKVLITKKISDIRRGRDGNIRTLKLILPNRRVISRSISMVTLWKFLRKENLKSQTFRLADS</sequence>